<dbReference type="EMBL" id="BAAABV010000028">
    <property type="protein sequence ID" value="GAA0319033.1"/>
    <property type="molecule type" value="Genomic_DNA"/>
</dbReference>
<accession>A0ABP3FIU7</accession>
<proteinExistence type="inferred from homology"/>
<dbReference type="PANTHER" id="PTHR30429">
    <property type="entry name" value="D-METHIONINE-BINDING LIPOPROTEIN METQ"/>
    <property type="match status" value="1"/>
</dbReference>
<keyword evidence="5 6" id="KW-0449">Lipoprotein</keyword>
<reference evidence="8" key="1">
    <citation type="journal article" date="2019" name="Int. J. Syst. Evol. Microbiol.">
        <title>The Global Catalogue of Microorganisms (GCM) 10K type strain sequencing project: providing services to taxonomists for standard genome sequencing and annotation.</title>
        <authorList>
            <consortium name="The Broad Institute Genomics Platform"/>
            <consortium name="The Broad Institute Genome Sequencing Center for Infectious Disease"/>
            <person name="Wu L."/>
            <person name="Ma J."/>
        </authorList>
    </citation>
    <scope>NUCLEOTIDE SEQUENCE [LARGE SCALE GENOMIC DNA]</scope>
    <source>
        <strain evidence="8">JCM 4505</strain>
    </source>
</reference>
<comment type="subcellular location">
    <subcellularLocation>
        <location evidence="1">Membrane</location>
        <topology evidence="1">Lipid-anchor</topology>
    </subcellularLocation>
</comment>
<evidence type="ECO:0000256" key="2">
    <source>
        <dbReference type="ARBA" id="ARBA00022729"/>
    </source>
</evidence>
<dbReference type="SUPFAM" id="SSF53850">
    <property type="entry name" value="Periplasmic binding protein-like II"/>
    <property type="match status" value="1"/>
</dbReference>
<evidence type="ECO:0000256" key="5">
    <source>
        <dbReference type="ARBA" id="ARBA00023288"/>
    </source>
</evidence>
<evidence type="ECO:0000256" key="4">
    <source>
        <dbReference type="ARBA" id="ARBA00023139"/>
    </source>
</evidence>
<protein>
    <recommendedName>
        <fullName evidence="6">Lipoprotein</fullName>
    </recommendedName>
</protein>
<keyword evidence="3" id="KW-0472">Membrane</keyword>
<dbReference type="PIRSF" id="PIRSF002854">
    <property type="entry name" value="MetQ"/>
    <property type="match status" value="1"/>
</dbReference>
<sequence>MSAATPRRRTALVLTTTATALALLVSGCGLGGSDGKRIRVGVSGDSPEWEVLAKEAKKEGLTVEPVVFDDYSLPNKALAAGDIDLNAFQHLVFLAQSNTANKTDITPVAATTVVPLGLYSGKHKQLADLPDGASVTLPNDPSNQGRALHVLEQAKLIELKKDAGLFATPDDITANPKHVKITPVNAQQTPRTLQDADAAVINDGVAQLAGIDAKTALYKDDPTSPQALPYLNVIAARADRKDDPDFQKIVKLYASQAVQDEVRRTSNGTAHHIELPAVELRAELSRITKQLAAR</sequence>
<evidence type="ECO:0000256" key="6">
    <source>
        <dbReference type="PIRNR" id="PIRNR002854"/>
    </source>
</evidence>
<keyword evidence="4" id="KW-0564">Palmitate</keyword>
<dbReference type="PANTHER" id="PTHR30429:SF3">
    <property type="entry name" value="LIPOPROTEIN"/>
    <property type="match status" value="1"/>
</dbReference>
<evidence type="ECO:0000256" key="1">
    <source>
        <dbReference type="ARBA" id="ARBA00004635"/>
    </source>
</evidence>
<gene>
    <name evidence="7" type="ORF">GCM10010302_67720</name>
</gene>
<evidence type="ECO:0000313" key="7">
    <source>
        <dbReference type="EMBL" id="GAA0319033.1"/>
    </source>
</evidence>
<dbReference type="Proteomes" id="UP001501867">
    <property type="component" value="Unassembled WGS sequence"/>
</dbReference>
<dbReference type="RefSeq" id="WP_344167843.1">
    <property type="nucleotide sequence ID" value="NZ_BAAABV010000028.1"/>
</dbReference>
<evidence type="ECO:0000313" key="8">
    <source>
        <dbReference type="Proteomes" id="UP001501867"/>
    </source>
</evidence>
<comment type="caution">
    <text evidence="7">The sequence shown here is derived from an EMBL/GenBank/DDBJ whole genome shotgun (WGS) entry which is preliminary data.</text>
</comment>
<dbReference type="PROSITE" id="PS51257">
    <property type="entry name" value="PROKAR_LIPOPROTEIN"/>
    <property type="match status" value="1"/>
</dbReference>
<organism evidence="7 8">
    <name type="scientific">Streptomyces polychromogenes</name>
    <dbReference type="NCBI Taxonomy" id="67342"/>
    <lineage>
        <taxon>Bacteria</taxon>
        <taxon>Bacillati</taxon>
        <taxon>Actinomycetota</taxon>
        <taxon>Actinomycetes</taxon>
        <taxon>Kitasatosporales</taxon>
        <taxon>Streptomycetaceae</taxon>
        <taxon>Streptomyces</taxon>
    </lineage>
</organism>
<keyword evidence="8" id="KW-1185">Reference proteome</keyword>
<dbReference type="Pfam" id="PF03180">
    <property type="entry name" value="Lipoprotein_9"/>
    <property type="match status" value="1"/>
</dbReference>
<keyword evidence="2" id="KW-0732">Signal</keyword>
<comment type="similarity">
    <text evidence="6">Belongs to the nlpA lipoprotein family.</text>
</comment>
<dbReference type="InterPro" id="IPR004872">
    <property type="entry name" value="Lipoprotein_NlpA"/>
</dbReference>
<dbReference type="Gene3D" id="3.40.190.10">
    <property type="entry name" value="Periplasmic binding protein-like II"/>
    <property type="match status" value="2"/>
</dbReference>
<name>A0ABP3FIU7_9ACTN</name>
<evidence type="ECO:0000256" key="3">
    <source>
        <dbReference type="ARBA" id="ARBA00023136"/>
    </source>
</evidence>